<dbReference type="EMBL" id="JAVFWL010000003">
    <property type="protein sequence ID" value="KAK6743935.1"/>
    <property type="molecule type" value="Genomic_DNA"/>
</dbReference>
<dbReference type="Proteomes" id="UP001303046">
    <property type="component" value="Unassembled WGS sequence"/>
</dbReference>
<protein>
    <submittedName>
        <fullName evidence="1">Uncharacterized protein</fullName>
    </submittedName>
</protein>
<evidence type="ECO:0000313" key="2">
    <source>
        <dbReference type="Proteomes" id="UP001303046"/>
    </source>
</evidence>
<sequence length="97" mass="10977">MYVTSRTSYAPHFGSTHIDERSIGYRCYYSRPPSDEARARTGREDCSTCHGTGYTVCSLCRGGKKARETFRAAICQYMFTFCTKRVPLNTIEMPPGD</sequence>
<name>A0ABR1D0Y3_NECAM</name>
<gene>
    <name evidence="1" type="primary">Necator_chrIII.g11698</name>
    <name evidence="1" type="ORF">RB195_010933</name>
</gene>
<evidence type="ECO:0000313" key="1">
    <source>
        <dbReference type="EMBL" id="KAK6743935.1"/>
    </source>
</evidence>
<reference evidence="1 2" key="1">
    <citation type="submission" date="2023-08" db="EMBL/GenBank/DDBJ databases">
        <title>A Necator americanus chromosomal reference genome.</title>
        <authorList>
            <person name="Ilik V."/>
            <person name="Petrzelkova K.J."/>
            <person name="Pardy F."/>
            <person name="Fuh T."/>
            <person name="Niatou-Singa F.S."/>
            <person name="Gouil Q."/>
            <person name="Baker L."/>
            <person name="Ritchie M.E."/>
            <person name="Jex A.R."/>
            <person name="Gazzola D."/>
            <person name="Li H."/>
            <person name="Toshio Fujiwara R."/>
            <person name="Zhan B."/>
            <person name="Aroian R.V."/>
            <person name="Pafco B."/>
            <person name="Schwarz E.M."/>
        </authorList>
    </citation>
    <scope>NUCLEOTIDE SEQUENCE [LARGE SCALE GENOMIC DNA]</scope>
    <source>
        <strain evidence="1 2">Aroian</strain>
        <tissue evidence="1">Whole animal</tissue>
    </source>
</reference>
<keyword evidence="2" id="KW-1185">Reference proteome</keyword>
<organism evidence="1 2">
    <name type="scientific">Necator americanus</name>
    <name type="common">Human hookworm</name>
    <dbReference type="NCBI Taxonomy" id="51031"/>
    <lineage>
        <taxon>Eukaryota</taxon>
        <taxon>Metazoa</taxon>
        <taxon>Ecdysozoa</taxon>
        <taxon>Nematoda</taxon>
        <taxon>Chromadorea</taxon>
        <taxon>Rhabditida</taxon>
        <taxon>Rhabditina</taxon>
        <taxon>Rhabditomorpha</taxon>
        <taxon>Strongyloidea</taxon>
        <taxon>Ancylostomatidae</taxon>
        <taxon>Bunostominae</taxon>
        <taxon>Necator</taxon>
    </lineage>
</organism>
<accession>A0ABR1D0Y3</accession>
<proteinExistence type="predicted"/>
<comment type="caution">
    <text evidence="1">The sequence shown here is derived from an EMBL/GenBank/DDBJ whole genome shotgun (WGS) entry which is preliminary data.</text>
</comment>